<dbReference type="RefSeq" id="YP_010660939.1">
    <property type="nucleotide sequence ID" value="NC_070882.1"/>
</dbReference>
<dbReference type="GeneID" id="77936949"/>
<dbReference type="EMBL" id="MN103543">
    <property type="protein sequence ID" value="QEM41928.1"/>
    <property type="molecule type" value="Genomic_DNA"/>
</dbReference>
<keyword evidence="2" id="KW-1185">Reference proteome</keyword>
<name>A0A5C1K707_9CAUD</name>
<organism evidence="1 2">
    <name type="scientific">Pseudomonas phage vB_PaeM_PS119XW</name>
    <dbReference type="NCBI Taxonomy" id="2601632"/>
    <lineage>
        <taxon>Viruses</taxon>
        <taxon>Duplodnaviria</taxon>
        <taxon>Heunggongvirae</taxon>
        <taxon>Uroviricota</taxon>
        <taxon>Caudoviricetes</taxon>
        <taxon>Chimalliviridae</taxon>
        <taxon>Pawinskivirus</taxon>
        <taxon>Pawinskivirus PS119XW</taxon>
    </lineage>
</organism>
<proteinExistence type="predicted"/>
<reference evidence="1 2" key="1">
    <citation type="submission" date="2019-06" db="EMBL/GenBank/DDBJ databases">
        <title>A distant relative of Phikzvirus genus phages from a therapeutic phage collection.</title>
        <authorList>
            <person name="Hejnowicz M.S."/>
            <person name="Dabrowski K."/>
            <person name="Gawor J."/>
            <person name="Weber-Dabrowska B."/>
            <person name="Gromadka R."/>
            <person name="Lobocka M.B."/>
        </authorList>
    </citation>
    <scope>NUCLEOTIDE SEQUENCE [LARGE SCALE GENOMIC DNA]</scope>
</reference>
<accession>A0A5C1K707</accession>
<dbReference type="KEGG" id="vg:77936949"/>
<sequence>MNWKTLTAISIGVFIGATIVFGGDLFATNQNDETTVDEADATPINVE</sequence>
<protein>
    <submittedName>
        <fullName evidence="1">Uncharacterized protein</fullName>
    </submittedName>
</protein>
<evidence type="ECO:0000313" key="1">
    <source>
        <dbReference type="EMBL" id="QEM41928.1"/>
    </source>
</evidence>
<evidence type="ECO:0000313" key="2">
    <source>
        <dbReference type="Proteomes" id="UP000322144"/>
    </source>
</evidence>
<dbReference type="Proteomes" id="UP000322144">
    <property type="component" value="Segment"/>
</dbReference>